<dbReference type="EMBL" id="JABFUD020000012">
    <property type="protein sequence ID" value="KAI5071999.1"/>
    <property type="molecule type" value="Genomic_DNA"/>
</dbReference>
<protein>
    <submittedName>
        <fullName evidence="1">Uncharacterized protein</fullName>
    </submittedName>
</protein>
<comment type="caution">
    <text evidence="1">The sequence shown here is derived from an EMBL/GenBank/DDBJ whole genome shotgun (WGS) entry which is preliminary data.</text>
</comment>
<keyword evidence="2" id="KW-1185">Reference proteome</keyword>
<evidence type="ECO:0000313" key="1">
    <source>
        <dbReference type="EMBL" id="KAI5071999.1"/>
    </source>
</evidence>
<organism evidence="1 2">
    <name type="scientific">Adiantum capillus-veneris</name>
    <name type="common">Maidenhair fern</name>
    <dbReference type="NCBI Taxonomy" id="13818"/>
    <lineage>
        <taxon>Eukaryota</taxon>
        <taxon>Viridiplantae</taxon>
        <taxon>Streptophyta</taxon>
        <taxon>Embryophyta</taxon>
        <taxon>Tracheophyta</taxon>
        <taxon>Polypodiopsida</taxon>
        <taxon>Polypodiidae</taxon>
        <taxon>Polypodiales</taxon>
        <taxon>Pteridineae</taxon>
        <taxon>Pteridaceae</taxon>
        <taxon>Vittarioideae</taxon>
        <taxon>Adiantum</taxon>
    </lineage>
</organism>
<name>A0A9D4UQK7_ADICA</name>
<accession>A0A9D4UQK7</accession>
<evidence type="ECO:0000313" key="2">
    <source>
        <dbReference type="Proteomes" id="UP000886520"/>
    </source>
</evidence>
<dbReference type="AlphaFoldDB" id="A0A9D4UQK7"/>
<reference evidence="1" key="1">
    <citation type="submission" date="2021-01" db="EMBL/GenBank/DDBJ databases">
        <title>Adiantum capillus-veneris genome.</title>
        <authorList>
            <person name="Fang Y."/>
            <person name="Liao Q."/>
        </authorList>
    </citation>
    <scope>NUCLEOTIDE SEQUENCE</scope>
    <source>
        <strain evidence="1">H3</strain>
        <tissue evidence="1">Leaf</tissue>
    </source>
</reference>
<sequence length="148" mass="16775">MQRGCLKNIFSHEQGGTIIVFVVLEHLAHDVNNLDLTTGMPILPKNEIINYVDIIRPISTINHAFLWFKAPSLDMKIAYEVSECMECSRLVHLGYPGWVPPWIEAGDHVLTLHEGLVFKEAIVRVVDSENRRARISWIDAQEESIGAD</sequence>
<gene>
    <name evidence="1" type="ORF">GOP47_0012105</name>
</gene>
<dbReference type="Proteomes" id="UP000886520">
    <property type="component" value="Chromosome 12"/>
</dbReference>
<proteinExistence type="predicted"/>